<proteinExistence type="predicted"/>
<organism evidence="3 4">
    <name type="scientific">Escallonia herrerae</name>
    <dbReference type="NCBI Taxonomy" id="1293975"/>
    <lineage>
        <taxon>Eukaryota</taxon>
        <taxon>Viridiplantae</taxon>
        <taxon>Streptophyta</taxon>
        <taxon>Embryophyta</taxon>
        <taxon>Tracheophyta</taxon>
        <taxon>Spermatophyta</taxon>
        <taxon>Magnoliopsida</taxon>
        <taxon>eudicotyledons</taxon>
        <taxon>Gunneridae</taxon>
        <taxon>Pentapetalae</taxon>
        <taxon>asterids</taxon>
        <taxon>campanulids</taxon>
        <taxon>Escalloniales</taxon>
        <taxon>Escalloniaceae</taxon>
        <taxon>Escallonia</taxon>
    </lineage>
</organism>
<dbReference type="SMART" id="SM00499">
    <property type="entry name" value="AAI"/>
    <property type="match status" value="1"/>
</dbReference>
<dbReference type="SUPFAM" id="SSF47699">
    <property type="entry name" value="Bifunctional inhibitor/lipid-transfer protein/seed storage 2S albumin"/>
    <property type="match status" value="1"/>
</dbReference>
<protein>
    <recommendedName>
        <fullName evidence="2">Bifunctional inhibitor/plant lipid transfer protein/seed storage helical domain-containing protein</fullName>
    </recommendedName>
</protein>
<dbReference type="Pfam" id="PF14368">
    <property type="entry name" value="LTP_2"/>
    <property type="match status" value="1"/>
</dbReference>
<dbReference type="InterPro" id="IPR036312">
    <property type="entry name" value="Bifun_inhib/LTP/seed_sf"/>
</dbReference>
<dbReference type="GO" id="GO:0009627">
    <property type="term" value="P:systemic acquired resistance"/>
    <property type="evidence" value="ECO:0007669"/>
    <property type="project" value="InterPro"/>
</dbReference>
<gene>
    <name evidence="3" type="ORF">RJ639_022132</name>
</gene>
<dbReference type="GO" id="GO:0005504">
    <property type="term" value="F:fatty acid binding"/>
    <property type="evidence" value="ECO:0007669"/>
    <property type="project" value="InterPro"/>
</dbReference>
<dbReference type="EMBL" id="JAVXUP010002701">
    <property type="protein sequence ID" value="KAK3001863.1"/>
    <property type="molecule type" value="Genomic_DNA"/>
</dbReference>
<evidence type="ECO:0000256" key="1">
    <source>
        <dbReference type="SAM" id="SignalP"/>
    </source>
</evidence>
<dbReference type="PANTHER" id="PTHR33122:SF60">
    <property type="entry name" value="LIPID-TRANSFER PROTEIN DIR1-RELATED"/>
    <property type="match status" value="1"/>
</dbReference>
<keyword evidence="1" id="KW-0732">Signal</keyword>
<evidence type="ECO:0000313" key="3">
    <source>
        <dbReference type="EMBL" id="KAK3001863.1"/>
    </source>
</evidence>
<dbReference type="InterPro" id="IPR044741">
    <property type="entry name" value="NsLTP-like"/>
</dbReference>
<dbReference type="InterPro" id="IPR016140">
    <property type="entry name" value="Bifunc_inhib/LTP/seed_store"/>
</dbReference>
<reference evidence="3" key="1">
    <citation type="submission" date="2022-12" db="EMBL/GenBank/DDBJ databases">
        <title>Draft genome assemblies for two species of Escallonia (Escalloniales).</title>
        <authorList>
            <person name="Chanderbali A."/>
            <person name="Dervinis C."/>
            <person name="Anghel I."/>
            <person name="Soltis D."/>
            <person name="Soltis P."/>
            <person name="Zapata F."/>
        </authorList>
    </citation>
    <scope>NUCLEOTIDE SEQUENCE</scope>
    <source>
        <strain evidence="3">UCBG64.0493</strain>
        <tissue evidence="3">Leaf</tissue>
    </source>
</reference>
<evidence type="ECO:0000313" key="4">
    <source>
        <dbReference type="Proteomes" id="UP001188597"/>
    </source>
</evidence>
<feature type="signal peptide" evidence="1">
    <location>
        <begin position="1"/>
        <end position="23"/>
    </location>
</feature>
<comment type="caution">
    <text evidence="3">The sequence shown here is derived from an EMBL/GenBank/DDBJ whole genome shotgun (WGS) entry which is preliminary data.</text>
</comment>
<feature type="chain" id="PRO_5041654947" description="Bifunctional inhibitor/plant lipid transfer protein/seed storage helical domain-containing protein" evidence="1">
    <location>
        <begin position="24"/>
        <end position="98"/>
    </location>
</feature>
<evidence type="ECO:0000259" key="2">
    <source>
        <dbReference type="SMART" id="SM00499"/>
    </source>
</evidence>
<name>A0AA88V801_9ASTE</name>
<dbReference type="Proteomes" id="UP001188597">
    <property type="component" value="Unassembled WGS sequence"/>
</dbReference>
<accession>A0AA88V801</accession>
<keyword evidence="4" id="KW-1185">Reference proteome</keyword>
<dbReference type="InterPro" id="IPR039265">
    <property type="entry name" value="DIR1-like"/>
</dbReference>
<sequence>MVMARNVVIVVVLLFAVIQDSKAALCNIDDKGLAACKPSVSQPNPVEPSEECCEALSGADLTCLCSYRNSFMLPALGIDPDLAMGLPAKCNLTPPSTC</sequence>
<dbReference type="Gene3D" id="1.10.110.10">
    <property type="entry name" value="Plant lipid-transfer and hydrophobic proteins"/>
    <property type="match status" value="1"/>
</dbReference>
<feature type="domain" description="Bifunctional inhibitor/plant lipid transfer protein/seed storage helical" evidence="2">
    <location>
        <begin position="26"/>
        <end position="98"/>
    </location>
</feature>
<dbReference type="AlphaFoldDB" id="A0AA88V801"/>
<dbReference type="CDD" id="cd04660">
    <property type="entry name" value="nsLTP_like"/>
    <property type="match status" value="1"/>
</dbReference>
<dbReference type="PANTHER" id="PTHR33122">
    <property type="entry name" value="LIPID BINDING PROTEIN-RELATED"/>
    <property type="match status" value="1"/>
</dbReference>